<name>A0A0D2WKQ9_CAPO3</name>
<feature type="region of interest" description="Disordered" evidence="1">
    <location>
        <begin position="1257"/>
        <end position="1354"/>
    </location>
</feature>
<sequence>MARTERAAPLDQAELSAQFFPKQLEVANRLFARIQEVVDLGKFTSFEFVVMVPNLLSLYSQTLERLEKAFPTPAGKVRQSIFRANESPDQKTVFEQFRERVLNVDNQKTLFLFLQDEAHWAATAPVSRMRSQGQAAQEQATGTEATGTEESGGAAGNYLNDADMCAAPNLIQLLVTATPYNLVTRKSRIPEDNVIQWFSESDSNIPANAEHSVYYGIQKFRNYLQDGQDMQQGKFHSRQATEQLLHANPVDSQLYHTWRRGRRDGAESARENGDLYRRHFNHSQIYAQSIRAAAAAASEPPPSGQHRCPDTDQMIKELVSCQNGNDGRSFMILIRVGLVDVGRKLKAELIKARNEAQLQEKFAVLLDVEGKANFLGQLLESGPLDPNYWLTKLRRWNDNDSFVPSTYSDLKGLPCLLILCEKGKMGDTFPSSLRYYDLRLRYSDSRSFVRASLEQDLGRACRYVAERVTDPIPVILIPPKLHRQLKLEEGSNADPFVTLPSADNRVEQLNGFRQHAEQHQALTELLSLSAYRLHCDPADSHYDKGNRSTVRNRFLLYGRPQVGKTGAYLALLRRFEEQLQDDQDVMDCAEDLTDAAEAIDEQPEAKEESIAEATEHPEPMAVDAVEDVEVVQVQPMPPAIAPQSNRGAYPELAVLMGQVGQPGANQLVAPAASTTSTNPQNQVQNGDTAVNVAAASNAFVPNYVARPFDHASTCNDCRMGNLVAGEDLKIPGSSWDDLELHLPTGVDAFAPCTLDPLLQQLRFKPTSSNCKMLLQEFCATLDVKFPIFVDSFQRAHLATLNWRHAMVKDVTDPASIATYLQIVVICREDLGAYRKAWPHLILAVLPEATVPATQNLGFTRYCIQRFAQRCGFEFVWMMDDLLHSFKYRALARETLLQAASRLVLASDAQASEPQPESAQQIHAILQQLFKDNRDRMEAATITAIPAYFALRHLELHPNKDKVAISGFSRPTPRSRARRMQDGFSRQHVYGAVLLNIRLVDESNVWYPKHEAAQADEEFNARCTNSDLLIVMYHRFSFHTKELRSREPVQSQSLPSEHAVTQPHLNQHSGSDAAVQMDVDPPATPSTPIGKMSGTSTSVPTTPNGKAFGNDSAPYTPVKGLVSTTGKRPALDVSTVPDTSKKRRPDSPAIELPTAAESTDSTSLSFLQSLVAKFTRTHGKPAEAATKLVESTNGGHQPVEHETSEPINGDETVTVGDKTIGLTGRQGDRATPEPLPFDEASFVQNLVANLKAREVASAETKSQKEAKAQHRVLPERQVSNGPSSPSSVSNPRSHVLNDLPRPQLVVASPSSSSFRKGAMAETAAEKSTGFARRASSDTEREMVQGPTKRRLDEPDIRPVKRSLLELSDSAMASEASTPVVDATQSFPILATCVLPAGAANIQVQLCDQRFSSIGFKGNEMLMQYSLATLPATPNATSTPTRCEVILDPETMAVKIVLKRS</sequence>
<feature type="region of interest" description="Disordered" evidence="1">
    <location>
        <begin position="1080"/>
        <end position="1155"/>
    </location>
</feature>
<keyword evidence="5" id="KW-1185">Reference proteome</keyword>
<feature type="region of interest" description="Disordered" evidence="1">
    <location>
        <begin position="1046"/>
        <end position="1068"/>
    </location>
</feature>
<evidence type="ECO:0000313" key="5">
    <source>
        <dbReference type="Proteomes" id="UP000008743"/>
    </source>
</evidence>
<feature type="domain" description="GREB1-like circularly permuted SF2 helicase" evidence="3">
    <location>
        <begin position="528"/>
        <end position="585"/>
    </location>
</feature>
<dbReference type="PANTHER" id="PTHR15720:SF14">
    <property type="entry name" value="GREB1-LIKE PROTEIN"/>
    <property type="match status" value="1"/>
</dbReference>
<dbReference type="Pfam" id="PF20692">
    <property type="entry name" value="cpSF2-GREB1"/>
    <property type="match status" value="2"/>
</dbReference>
<evidence type="ECO:0000313" key="4">
    <source>
        <dbReference type="EMBL" id="KJE90248.1"/>
    </source>
</evidence>
<feature type="compositionally biased region" description="Polar residues" evidence="1">
    <location>
        <begin position="1092"/>
        <end position="1103"/>
    </location>
</feature>
<evidence type="ECO:0000256" key="1">
    <source>
        <dbReference type="SAM" id="MobiDB-lite"/>
    </source>
</evidence>
<protein>
    <submittedName>
        <fullName evidence="4">Uncharacterized protein</fullName>
    </submittedName>
</protein>
<dbReference type="PANTHER" id="PTHR15720">
    <property type="entry name" value="GREB1-RELATED"/>
    <property type="match status" value="1"/>
</dbReference>
<dbReference type="InterPro" id="IPR028422">
    <property type="entry name" value="GREB1"/>
</dbReference>
<feature type="domain" description="TET-Associated Glycosyltransferase" evidence="2">
    <location>
        <begin position="818"/>
        <end position="896"/>
    </location>
</feature>
<evidence type="ECO:0000259" key="3">
    <source>
        <dbReference type="Pfam" id="PF20692"/>
    </source>
</evidence>
<proteinExistence type="predicted"/>
<feature type="region of interest" description="Disordered" evidence="1">
    <location>
        <begin position="1189"/>
        <end position="1214"/>
    </location>
</feature>
<dbReference type="STRING" id="595528.A0A0D2WKQ9"/>
<feature type="compositionally biased region" description="Low complexity" evidence="1">
    <location>
        <begin position="1277"/>
        <end position="1292"/>
    </location>
</feature>
<dbReference type="eggNOG" id="KOG4308">
    <property type="taxonomic scope" value="Eukaryota"/>
</dbReference>
<gene>
    <name evidence="4" type="ORF">CAOG_009446</name>
</gene>
<dbReference type="PhylomeDB" id="A0A0D2WKQ9"/>
<evidence type="ECO:0000259" key="2">
    <source>
        <dbReference type="Pfam" id="PF20691"/>
    </source>
</evidence>
<feature type="region of interest" description="Disordered" evidence="1">
    <location>
        <begin position="130"/>
        <end position="154"/>
    </location>
</feature>
<dbReference type="InParanoid" id="A0A0D2WKQ9"/>
<accession>A0A0D2WKQ9</accession>
<dbReference type="EMBL" id="KE346361">
    <property type="protein sequence ID" value="KJE90248.1"/>
    <property type="molecule type" value="Genomic_DNA"/>
</dbReference>
<reference evidence="5" key="1">
    <citation type="submission" date="2011-02" db="EMBL/GenBank/DDBJ databases">
        <title>The Genome Sequence of Capsaspora owczarzaki ATCC 30864.</title>
        <authorList>
            <person name="Russ C."/>
            <person name="Cuomo C."/>
            <person name="Burger G."/>
            <person name="Gray M.W."/>
            <person name="Holland P.W.H."/>
            <person name="King N."/>
            <person name="Lang F.B.F."/>
            <person name="Roger A.J."/>
            <person name="Ruiz-Trillo I."/>
            <person name="Young S.K."/>
            <person name="Zeng Q."/>
            <person name="Gargeya S."/>
            <person name="Alvarado L."/>
            <person name="Berlin A."/>
            <person name="Chapman S.B."/>
            <person name="Chen Z."/>
            <person name="Freedman E."/>
            <person name="Gellesch M."/>
            <person name="Goldberg J."/>
            <person name="Griggs A."/>
            <person name="Gujja S."/>
            <person name="Heilman E."/>
            <person name="Heiman D."/>
            <person name="Howarth C."/>
            <person name="Mehta T."/>
            <person name="Neiman D."/>
            <person name="Pearson M."/>
            <person name="Roberts A."/>
            <person name="Saif S."/>
            <person name="Shea T."/>
            <person name="Shenoy N."/>
            <person name="Sisk P."/>
            <person name="Stolte C."/>
            <person name="Sykes S."/>
            <person name="White J."/>
            <person name="Yandava C."/>
            <person name="Haas B."/>
            <person name="Nusbaum C."/>
            <person name="Birren B."/>
        </authorList>
    </citation>
    <scope>NUCLEOTIDE SEQUENCE</scope>
    <source>
        <strain evidence="5">ATCC 30864</strain>
    </source>
</reference>
<dbReference type="InterPro" id="IPR049100">
    <property type="entry name" value="TAGT"/>
</dbReference>
<organism evidence="4 5">
    <name type="scientific">Capsaspora owczarzaki (strain ATCC 30864)</name>
    <dbReference type="NCBI Taxonomy" id="595528"/>
    <lineage>
        <taxon>Eukaryota</taxon>
        <taxon>Filasterea</taxon>
        <taxon>Capsaspora</taxon>
    </lineage>
</organism>
<dbReference type="OrthoDB" id="9989163at2759"/>
<dbReference type="Pfam" id="PF20691">
    <property type="entry name" value="TAGT"/>
    <property type="match status" value="1"/>
</dbReference>
<feature type="compositionally biased region" description="Low complexity" evidence="1">
    <location>
        <begin position="131"/>
        <end position="152"/>
    </location>
</feature>
<feature type="compositionally biased region" description="Basic and acidic residues" evidence="1">
    <location>
        <begin position="1257"/>
        <end position="1273"/>
    </location>
</feature>
<dbReference type="Proteomes" id="UP000008743">
    <property type="component" value="Unassembled WGS sequence"/>
</dbReference>
<feature type="domain" description="GREB1-like circularly permuted SF2 helicase" evidence="3">
    <location>
        <begin position="18"/>
        <end position="468"/>
    </location>
</feature>
<dbReference type="InterPro" id="IPR048657">
    <property type="entry name" value="GREB1-like_cpSF2"/>
</dbReference>